<feature type="region of interest" description="Disordered" evidence="12">
    <location>
        <begin position="840"/>
        <end position="1088"/>
    </location>
</feature>
<comment type="subcellular location">
    <subcellularLocation>
        <location evidence="2">Membrane</location>
    </subcellularLocation>
</comment>
<dbReference type="InterPro" id="IPR005467">
    <property type="entry name" value="His_kinase_dom"/>
</dbReference>
<evidence type="ECO:0000256" key="6">
    <source>
        <dbReference type="ARBA" id="ARBA00022692"/>
    </source>
</evidence>
<dbReference type="SMART" id="SM00304">
    <property type="entry name" value="HAMP"/>
    <property type="match status" value="1"/>
</dbReference>
<evidence type="ECO:0000256" key="11">
    <source>
        <dbReference type="ARBA" id="ARBA00023012"/>
    </source>
</evidence>
<name>A0ABS5KV23_9ACTN</name>
<evidence type="ECO:0000256" key="5">
    <source>
        <dbReference type="ARBA" id="ARBA00022679"/>
    </source>
</evidence>
<dbReference type="Pfam" id="PF02518">
    <property type="entry name" value="HATPase_c"/>
    <property type="match status" value="1"/>
</dbReference>
<evidence type="ECO:0000256" key="3">
    <source>
        <dbReference type="ARBA" id="ARBA00012438"/>
    </source>
</evidence>
<sequence>MTQSSGADVANTTKTGIRARLPFRRRMDLLVILPTVAMAALMTPVAVHEVDVAGQWNSAADFLSSSKSVSQLIQDLSVERDKAQAAMSGDPDKVAQYTAAIGTTDSQVQQVTSDYGSSATPTLTAALAAVSDLSYVRELPATEGMSQNYVLQAHVQQLVDTVYGAIDSQMVSALDFGGHAADGGPAASLESELSALYSGDMAESQREASLTAFASGPTEFNAGEEYATALRWDQVAQVQFGLVQQSTAASDRNAIADLLRSAQAEVFRGYQDRAEAMYGLAFDPIRGVSGATQVNPQTIQTLSDRTSLTAAFETASNSRAGAEAQITDRIIGLARDNAQQAELTVALLIGIGVLAAGGLMVLSGLIRRSVVRPVLALTRAATRVARAAAADLERVTDEDLGERGELPEFEAIPVPTDDELGDLALAFNKVQETALLMLERQVTIRRNTAEMFGNVGHRIHNLTGRQLSIIDQVERTETDPTLLDRLYRIDHLAVRLQRGADSLILLSGEREANISGAPMRLTDVVRSAVGRVEGYQRVVLIAEDDAMVAPSAVGDLTLMVAELVENAVSFSPASQRVEIAVGLSARGFVIEIVDRGMGMSPEQMAQENARLVRRERLDLAPTRVLGLFVVGRLSVRTGAAVELSATAGGGTTARVYVPGFLLAGPVAETAGTAGTRAPRGDAAEAAATGTPGAAAAPAGNGVPTLPSGPMLPSSPAQAHAQALETRGRPPLTPAQPMHVPEPSPAAESAPAGFGSGAGFGPGSGSGSAPALPPGAEGLPRRVPGASQPGEAFSLPTPNTPFDGYAAGPAAAGQAGAHAAPYPAADPAGVNPAGVNPAGANAAGTGGASGSPSFQTFDRAAADAQSGPPSYQPRPSQPPTAGPENSSLQVSGFDALGQPGATDAPGGRYSLGPLAPVPPEGPGRRRALSGGDVQQQPHQPVPEPRRETEMLPVRRPRAVPPPSNSQATASPQAAAPQAATPPAAAASASPVAAPPPSATAPQPSDGALPRRVRKTPSHPDWPTSQISAVTEGPAQQQDARAVRDALQEFEAGVERANRDSAEQTTQLPTRRQAARHAGPATPQRDGEDQ</sequence>
<keyword evidence="4" id="KW-0597">Phosphoprotein</keyword>
<dbReference type="PROSITE" id="PS50109">
    <property type="entry name" value="HIS_KIN"/>
    <property type="match status" value="1"/>
</dbReference>
<evidence type="ECO:0000259" key="14">
    <source>
        <dbReference type="PROSITE" id="PS50109"/>
    </source>
</evidence>
<evidence type="ECO:0000256" key="12">
    <source>
        <dbReference type="SAM" id="MobiDB-lite"/>
    </source>
</evidence>
<accession>A0ABS5KV23</accession>
<dbReference type="InterPro" id="IPR050980">
    <property type="entry name" value="2C_sensor_his_kinase"/>
</dbReference>
<dbReference type="PROSITE" id="PS50885">
    <property type="entry name" value="HAMP"/>
    <property type="match status" value="1"/>
</dbReference>
<feature type="domain" description="HAMP" evidence="15">
    <location>
        <begin position="368"/>
        <end position="439"/>
    </location>
</feature>
<reference evidence="16 17" key="1">
    <citation type="submission" date="2020-02" db="EMBL/GenBank/DDBJ databases">
        <title>Acidophilic actinobacteria isolated from forest soil.</title>
        <authorList>
            <person name="Golinska P."/>
        </authorList>
    </citation>
    <scope>NUCLEOTIDE SEQUENCE [LARGE SCALE GENOMIC DNA]</scope>
    <source>
        <strain evidence="16 17">NL8</strain>
    </source>
</reference>
<feature type="compositionally biased region" description="Gly residues" evidence="12">
    <location>
        <begin position="753"/>
        <end position="765"/>
    </location>
</feature>
<evidence type="ECO:0000313" key="16">
    <source>
        <dbReference type="EMBL" id="MBS2549859.1"/>
    </source>
</evidence>
<comment type="caution">
    <text evidence="16">The sequence shown here is derived from an EMBL/GenBank/DDBJ whole genome shotgun (WGS) entry which is preliminary data.</text>
</comment>
<dbReference type="Pfam" id="PF00672">
    <property type="entry name" value="HAMP"/>
    <property type="match status" value="1"/>
</dbReference>
<dbReference type="CDD" id="cd06225">
    <property type="entry name" value="HAMP"/>
    <property type="match status" value="1"/>
</dbReference>
<dbReference type="Gene3D" id="6.10.340.10">
    <property type="match status" value="1"/>
</dbReference>
<dbReference type="InterPro" id="IPR003660">
    <property type="entry name" value="HAMP_dom"/>
</dbReference>
<feature type="region of interest" description="Disordered" evidence="12">
    <location>
        <begin position="672"/>
        <end position="806"/>
    </location>
</feature>
<feature type="domain" description="Histidine kinase" evidence="14">
    <location>
        <begin position="556"/>
        <end position="661"/>
    </location>
</feature>
<evidence type="ECO:0000256" key="8">
    <source>
        <dbReference type="ARBA" id="ARBA00022777"/>
    </source>
</evidence>
<dbReference type="PANTHER" id="PTHR44936:SF9">
    <property type="entry name" value="SENSOR PROTEIN CREC"/>
    <property type="match status" value="1"/>
</dbReference>
<proteinExistence type="predicted"/>
<keyword evidence="6 13" id="KW-0812">Transmembrane</keyword>
<evidence type="ECO:0000256" key="9">
    <source>
        <dbReference type="ARBA" id="ARBA00022840"/>
    </source>
</evidence>
<evidence type="ECO:0000313" key="17">
    <source>
        <dbReference type="Proteomes" id="UP000730482"/>
    </source>
</evidence>
<evidence type="ECO:0000256" key="13">
    <source>
        <dbReference type="SAM" id="Phobius"/>
    </source>
</evidence>
<keyword evidence="11" id="KW-0902">Two-component regulatory system</keyword>
<keyword evidence="17" id="KW-1185">Reference proteome</keyword>
<evidence type="ECO:0000256" key="2">
    <source>
        <dbReference type="ARBA" id="ARBA00004370"/>
    </source>
</evidence>
<organism evidence="16 17">
    <name type="scientific">Catenulispora pinistramenti</name>
    <dbReference type="NCBI Taxonomy" id="2705254"/>
    <lineage>
        <taxon>Bacteria</taxon>
        <taxon>Bacillati</taxon>
        <taxon>Actinomycetota</taxon>
        <taxon>Actinomycetes</taxon>
        <taxon>Catenulisporales</taxon>
        <taxon>Catenulisporaceae</taxon>
        <taxon>Catenulispora</taxon>
    </lineage>
</organism>
<evidence type="ECO:0000256" key="10">
    <source>
        <dbReference type="ARBA" id="ARBA00022989"/>
    </source>
</evidence>
<keyword evidence="13" id="KW-0472">Membrane</keyword>
<keyword evidence="7" id="KW-0547">Nucleotide-binding</keyword>
<keyword evidence="9" id="KW-0067">ATP-binding</keyword>
<feature type="compositionally biased region" description="Pro residues" evidence="12">
    <location>
        <begin position="869"/>
        <end position="880"/>
    </location>
</feature>
<comment type="catalytic activity">
    <reaction evidence="1">
        <text>ATP + protein L-histidine = ADP + protein N-phospho-L-histidine.</text>
        <dbReference type="EC" id="2.7.13.3"/>
    </reaction>
</comment>
<feature type="compositionally biased region" description="Basic and acidic residues" evidence="12">
    <location>
        <begin position="1039"/>
        <end position="1060"/>
    </location>
</feature>
<dbReference type="SUPFAM" id="SSF55874">
    <property type="entry name" value="ATPase domain of HSP90 chaperone/DNA topoisomerase II/histidine kinase"/>
    <property type="match status" value="1"/>
</dbReference>
<dbReference type="EMBL" id="JAAFYZ010000084">
    <property type="protein sequence ID" value="MBS2549859.1"/>
    <property type="molecule type" value="Genomic_DNA"/>
</dbReference>
<dbReference type="EC" id="2.7.13.3" evidence="3"/>
<evidence type="ECO:0000256" key="1">
    <source>
        <dbReference type="ARBA" id="ARBA00000085"/>
    </source>
</evidence>
<dbReference type="SMART" id="SM00387">
    <property type="entry name" value="HATPase_c"/>
    <property type="match status" value="1"/>
</dbReference>
<dbReference type="Proteomes" id="UP000730482">
    <property type="component" value="Unassembled WGS sequence"/>
</dbReference>
<dbReference type="InterPro" id="IPR003594">
    <property type="entry name" value="HATPase_dom"/>
</dbReference>
<keyword evidence="10 13" id="KW-1133">Transmembrane helix</keyword>
<evidence type="ECO:0000256" key="4">
    <source>
        <dbReference type="ARBA" id="ARBA00022553"/>
    </source>
</evidence>
<keyword evidence="5" id="KW-0808">Transferase</keyword>
<protein>
    <recommendedName>
        <fullName evidence="3">histidine kinase</fullName>
        <ecNumber evidence="3">2.7.13.3</ecNumber>
    </recommendedName>
</protein>
<feature type="compositionally biased region" description="Low complexity" evidence="12">
    <location>
        <begin position="766"/>
        <end position="777"/>
    </location>
</feature>
<feature type="transmembrane region" description="Helical" evidence="13">
    <location>
        <begin position="343"/>
        <end position="366"/>
    </location>
</feature>
<dbReference type="RefSeq" id="WP_212011639.1">
    <property type="nucleotide sequence ID" value="NZ_JAAFYZ010000084.1"/>
</dbReference>
<keyword evidence="8" id="KW-0418">Kinase</keyword>
<evidence type="ECO:0000259" key="15">
    <source>
        <dbReference type="PROSITE" id="PS50885"/>
    </source>
</evidence>
<dbReference type="PANTHER" id="PTHR44936">
    <property type="entry name" value="SENSOR PROTEIN CREC"/>
    <property type="match status" value="1"/>
</dbReference>
<feature type="compositionally biased region" description="Low complexity" evidence="12">
    <location>
        <begin position="683"/>
        <end position="704"/>
    </location>
</feature>
<gene>
    <name evidence="16" type="ORF">KGQ19_23625</name>
</gene>
<dbReference type="InterPro" id="IPR036890">
    <property type="entry name" value="HATPase_C_sf"/>
</dbReference>
<dbReference type="Gene3D" id="3.30.565.10">
    <property type="entry name" value="Histidine kinase-like ATPase, C-terminal domain"/>
    <property type="match status" value="1"/>
</dbReference>
<feature type="compositionally biased region" description="Low complexity" evidence="12">
    <location>
        <begin position="963"/>
        <end position="990"/>
    </location>
</feature>
<evidence type="ECO:0000256" key="7">
    <source>
        <dbReference type="ARBA" id="ARBA00022741"/>
    </source>
</evidence>